<dbReference type="PANTHER" id="PTHR12778:SF10">
    <property type="entry name" value="MAJOR FACILITATOR SUPERFAMILY DOMAIN-CONTAINING PROTEIN 3"/>
    <property type="match status" value="1"/>
</dbReference>
<dbReference type="GO" id="GO:0005886">
    <property type="term" value="C:plasma membrane"/>
    <property type="evidence" value="ECO:0007669"/>
    <property type="project" value="UniProtKB-SubCell"/>
</dbReference>
<dbReference type="AlphaFoldDB" id="A8F1F9"/>
<evidence type="ECO:0000256" key="4">
    <source>
        <dbReference type="ARBA" id="ARBA00022475"/>
    </source>
</evidence>
<feature type="transmembrane region" description="Helical" evidence="9">
    <location>
        <begin position="44"/>
        <end position="65"/>
    </location>
</feature>
<dbReference type="Pfam" id="PF07690">
    <property type="entry name" value="MFS_1"/>
    <property type="match status" value="1"/>
</dbReference>
<proteinExistence type="inferred from homology"/>
<dbReference type="InterPro" id="IPR036259">
    <property type="entry name" value="MFS_trans_sf"/>
</dbReference>
<accession>A8F1F9</accession>
<evidence type="ECO:0000256" key="3">
    <source>
        <dbReference type="ARBA" id="ARBA00022448"/>
    </source>
</evidence>
<reference evidence="11 12" key="1">
    <citation type="journal article" date="2007" name="Genome Res.">
        <title>Lateral gene transfer between obligate intracellular bacteria: evidence from the Rickettsia massiliae genome.</title>
        <authorList>
            <person name="Blanc G."/>
            <person name="Ogata H."/>
            <person name="Robert C."/>
            <person name="Audic S."/>
            <person name="Claverie J.-M."/>
            <person name="Raoult D."/>
        </authorList>
    </citation>
    <scope>NUCLEOTIDE SEQUENCE [LARGE SCALE GENOMIC DNA]</scope>
    <source>
        <strain evidence="12">Mtu5</strain>
    </source>
</reference>
<dbReference type="NCBIfam" id="TIGR00901">
    <property type="entry name" value="2A0125"/>
    <property type="match status" value="1"/>
</dbReference>
<feature type="transmembrane region" description="Helical" evidence="9">
    <location>
        <begin position="274"/>
        <end position="292"/>
    </location>
</feature>
<dbReference type="InterPro" id="IPR004752">
    <property type="entry name" value="AmpG_permease/AT-1"/>
</dbReference>
<feature type="transmembrane region" description="Helical" evidence="9">
    <location>
        <begin position="86"/>
        <end position="102"/>
    </location>
</feature>
<feature type="transmembrane region" description="Helical" evidence="9">
    <location>
        <begin position="114"/>
        <end position="134"/>
    </location>
</feature>
<organism evidence="11 12">
    <name type="scientific">Rickettsia massiliae (strain Mtu5)</name>
    <dbReference type="NCBI Taxonomy" id="416276"/>
    <lineage>
        <taxon>Bacteria</taxon>
        <taxon>Pseudomonadati</taxon>
        <taxon>Pseudomonadota</taxon>
        <taxon>Alphaproteobacteria</taxon>
        <taxon>Rickettsiales</taxon>
        <taxon>Rickettsiaceae</taxon>
        <taxon>Rickettsieae</taxon>
        <taxon>Rickettsia</taxon>
        <taxon>spotted fever group</taxon>
    </lineage>
</organism>
<dbReference type="Gene3D" id="1.20.1250.20">
    <property type="entry name" value="MFS general substrate transporter like domains"/>
    <property type="match status" value="2"/>
</dbReference>
<name>A8F1F9_RICM5</name>
<feature type="transmembrane region" description="Helical" evidence="9">
    <location>
        <begin position="329"/>
        <end position="350"/>
    </location>
</feature>
<evidence type="ECO:0000313" key="11">
    <source>
        <dbReference type="EMBL" id="ABV84745.1"/>
    </source>
</evidence>
<evidence type="ECO:0000256" key="5">
    <source>
        <dbReference type="ARBA" id="ARBA00022519"/>
    </source>
</evidence>
<feature type="transmembrane region" description="Helical" evidence="9">
    <location>
        <begin position="362"/>
        <end position="380"/>
    </location>
</feature>
<keyword evidence="5" id="KW-0997">Cell inner membrane</keyword>
<feature type="transmembrane region" description="Helical" evidence="9">
    <location>
        <begin position="232"/>
        <end position="254"/>
    </location>
</feature>
<keyword evidence="4" id="KW-1003">Cell membrane</keyword>
<keyword evidence="8 9" id="KW-0472">Membrane</keyword>
<keyword evidence="3" id="KW-0813">Transport</keyword>
<evidence type="ECO:0000313" key="12">
    <source>
        <dbReference type="Proteomes" id="UP000001311"/>
    </source>
</evidence>
<comment type="similarity">
    <text evidence="2">Belongs to the major facilitator superfamily.</text>
</comment>
<evidence type="ECO:0000256" key="9">
    <source>
        <dbReference type="SAM" id="Phobius"/>
    </source>
</evidence>
<feature type="transmembrane region" description="Helical" evidence="9">
    <location>
        <begin position="392"/>
        <end position="410"/>
    </location>
</feature>
<protein>
    <submittedName>
        <fullName evidence="11">AmpG</fullName>
    </submittedName>
</protein>
<dbReference type="SUPFAM" id="SSF103473">
    <property type="entry name" value="MFS general substrate transporter"/>
    <property type="match status" value="1"/>
</dbReference>
<evidence type="ECO:0000256" key="2">
    <source>
        <dbReference type="ARBA" id="ARBA00008335"/>
    </source>
</evidence>
<evidence type="ECO:0000259" key="10">
    <source>
        <dbReference type="PROSITE" id="PS50850"/>
    </source>
</evidence>
<feature type="transmembrane region" description="Helical" evidence="9">
    <location>
        <begin position="146"/>
        <end position="170"/>
    </location>
</feature>
<dbReference type="InterPro" id="IPR020846">
    <property type="entry name" value="MFS_dom"/>
</dbReference>
<keyword evidence="12" id="KW-1185">Reference proteome</keyword>
<dbReference type="InterPro" id="IPR011701">
    <property type="entry name" value="MFS"/>
</dbReference>
<comment type="subcellular location">
    <subcellularLocation>
        <location evidence="1">Cell inner membrane</location>
        <topology evidence="1">Multi-pass membrane protein</topology>
    </subcellularLocation>
</comment>
<feature type="domain" description="Major facilitator superfamily (MFS) profile" evidence="10">
    <location>
        <begin position="13"/>
        <end position="414"/>
    </location>
</feature>
<dbReference type="PROSITE" id="PS50850">
    <property type="entry name" value="MFS"/>
    <property type="match status" value="1"/>
</dbReference>
<dbReference type="EMBL" id="CP000683">
    <property type="protein sequence ID" value="ABV84745.1"/>
    <property type="molecule type" value="Genomic_DNA"/>
</dbReference>
<evidence type="ECO:0000256" key="7">
    <source>
        <dbReference type="ARBA" id="ARBA00022989"/>
    </source>
</evidence>
<feature type="transmembrane region" description="Helical" evidence="9">
    <location>
        <begin position="176"/>
        <end position="198"/>
    </location>
</feature>
<dbReference type="HOGENOM" id="CLU_029352_1_2_5"/>
<evidence type="ECO:0000256" key="8">
    <source>
        <dbReference type="ARBA" id="ARBA00023136"/>
    </source>
</evidence>
<feature type="transmembrane region" description="Helical" evidence="9">
    <location>
        <begin position="12"/>
        <end position="38"/>
    </location>
</feature>
<keyword evidence="6 9" id="KW-0812">Transmembrane</keyword>
<gene>
    <name evidence="11" type="primary">ampG4</name>
    <name evidence="11" type="ordered locus">RMA_0552</name>
</gene>
<sequence length="416" mass="46025">MTMLITKIFKDYRLFEIFILGIVSGMPLVIIFSTLAVWLKESGIDIAVITTFAVARLSYSLKVFWSPLVDNFKIPFLSRWGHRKSWLILCSSLMALVLIAMSKENPEVSLTSLYFLTILLGFLSSTFDIAVDALRINKFDQETQSIASATAVFGYRIGMLITGAGALYLAEITGNNWQLTFCVIAIIFVVATIFIITVNEKELVREKINIISITSWISTVINPFKDFFKREFATTILLAVIFFKLGDAMLGAVASPFYIELGYTKGEIAVIAKLYGLIATLVGGFVGGIVMYRVGNFKGLIITGIAQSLTHFVFIWLNHQPPSFEALLIAITIENFAAAMGATALVGYIGNLCNKKYSATQYALLSSASSLCNNTVTIYAGKLVNMMGWDVFFIFTIILALPALFILMYLNKKVNV</sequence>
<evidence type="ECO:0000256" key="1">
    <source>
        <dbReference type="ARBA" id="ARBA00004429"/>
    </source>
</evidence>
<dbReference type="GO" id="GO:0022857">
    <property type="term" value="F:transmembrane transporter activity"/>
    <property type="evidence" value="ECO:0007669"/>
    <property type="project" value="InterPro"/>
</dbReference>
<dbReference type="CDD" id="cd17486">
    <property type="entry name" value="MFS_AmpG_like"/>
    <property type="match status" value="1"/>
</dbReference>
<evidence type="ECO:0000256" key="6">
    <source>
        <dbReference type="ARBA" id="ARBA00022692"/>
    </source>
</evidence>
<dbReference type="KEGG" id="rms:RMA_0552"/>
<feature type="transmembrane region" description="Helical" evidence="9">
    <location>
        <begin position="299"/>
        <end position="317"/>
    </location>
</feature>
<dbReference type="PANTHER" id="PTHR12778">
    <property type="entry name" value="SOLUTE CARRIER FAMILY 33 ACETYL-COA TRANSPORTER -RELATED"/>
    <property type="match status" value="1"/>
</dbReference>
<dbReference type="Proteomes" id="UP000001311">
    <property type="component" value="Chromosome"/>
</dbReference>
<keyword evidence="7 9" id="KW-1133">Transmembrane helix</keyword>